<reference evidence="4 5" key="1">
    <citation type="submission" date="2018-10" db="EMBL/GenBank/DDBJ databases">
        <title>Draft Genome Sequence of Anaerotignum sp. KCTC 15736.</title>
        <authorList>
            <person name="Choi S.H."/>
            <person name="Kim J.S."/>
            <person name="Kang S.W."/>
            <person name="Lee J.S."/>
            <person name="Park S.H."/>
        </authorList>
    </citation>
    <scope>NUCLEOTIDE SEQUENCE [LARGE SCALE GENOMIC DNA]</scope>
    <source>
        <strain evidence="4 5">KCTC 15736</strain>
    </source>
</reference>
<feature type="domain" description="SLH" evidence="3">
    <location>
        <begin position="163"/>
        <end position="226"/>
    </location>
</feature>
<dbReference type="AlphaFoldDB" id="A0A401LDK5"/>
<gene>
    <name evidence="4" type="ORF">KGMB03357_11160</name>
</gene>
<evidence type="ECO:0000313" key="4">
    <source>
        <dbReference type="EMBL" id="GCB29455.1"/>
    </source>
</evidence>
<protein>
    <recommendedName>
        <fullName evidence="3">SLH domain-containing protein</fullName>
    </recommendedName>
</protein>
<keyword evidence="5" id="KW-1185">Reference proteome</keyword>
<evidence type="ECO:0000256" key="1">
    <source>
        <dbReference type="ARBA" id="ARBA00022737"/>
    </source>
</evidence>
<dbReference type="OrthoDB" id="2065578at2"/>
<dbReference type="InterPro" id="IPR001119">
    <property type="entry name" value="SLH_dom"/>
</dbReference>
<accession>A0A401LDK5</accession>
<organism evidence="4 5">
    <name type="scientific">Anaerotignum faecicola</name>
    <dbReference type="NCBI Taxonomy" id="2358141"/>
    <lineage>
        <taxon>Bacteria</taxon>
        <taxon>Bacillati</taxon>
        <taxon>Bacillota</taxon>
        <taxon>Clostridia</taxon>
        <taxon>Lachnospirales</taxon>
        <taxon>Anaerotignaceae</taxon>
        <taxon>Anaerotignum</taxon>
    </lineage>
</organism>
<keyword evidence="1" id="KW-0677">Repeat</keyword>
<comment type="caution">
    <text evidence="4">The sequence shown here is derived from an EMBL/GenBank/DDBJ whole genome shotgun (WGS) entry which is preliminary data.</text>
</comment>
<dbReference type="Pfam" id="PF00395">
    <property type="entry name" value="SLH"/>
    <property type="match status" value="2"/>
</dbReference>
<feature type="chain" id="PRO_5019076518" description="SLH domain-containing protein" evidence="2">
    <location>
        <begin position="25"/>
        <end position="905"/>
    </location>
</feature>
<evidence type="ECO:0000313" key="5">
    <source>
        <dbReference type="Proteomes" id="UP000287361"/>
    </source>
</evidence>
<feature type="domain" description="SLH" evidence="3">
    <location>
        <begin position="23"/>
        <end position="88"/>
    </location>
</feature>
<feature type="signal peptide" evidence="2">
    <location>
        <begin position="1"/>
        <end position="24"/>
    </location>
</feature>
<dbReference type="EMBL" id="BHVZ01000001">
    <property type="protein sequence ID" value="GCB29455.1"/>
    <property type="molecule type" value="Genomic_DNA"/>
</dbReference>
<keyword evidence="2" id="KW-0732">Signal</keyword>
<dbReference type="Proteomes" id="UP000287361">
    <property type="component" value="Unassembled WGS sequence"/>
</dbReference>
<proteinExistence type="predicted"/>
<sequence>MKRKFALILSAVMAASSLPLTAYAANFKDINNVPWAGAETVINSVADKGLLSGYEDGTFRAKNNVTYCEAMQMVYNVLVKTGVAKSMDAVEAYAYMGTLDTYQVPKWAQMAVAYGLKNGIIDMQLVATKFAGGNTAATREDVALLFGNALGMYYDKEKDAAEAKKFADYWSISGERLVQIDLLKRLGVVSGDNYNNFNPKKNINRAEMAVMLNKTNSILTEGVEESGTITKINVNEGKYYYIQVSLDKGGTEGIQATLGEFPVYVGNTTETISLSKLSEGDKVSMVLSGGKITALRQTKGTTNQEKYDLTGYVTAYKDEKISFDNENTGESLSLKLEGDAKIYVGGEKVSRTQMKQLLEDHPNQYAFAGINTTIEREKVNGSYQDVTHVQEMYITFMDEYTTSGEVDTFNTNSVVVKLNGSGKENYYFADNCVFYIGDTKSTAAALKKMADEGTTYVKLTKNANGKVSKIIMSEDTFAENKKDTSKVYTVKSFTTKKMILTLNGEETTYNFGSANPVENIQFYKFAYDSDQSPKDGDWEELKNVTAAESFVDNADADDDTVYCKFVLNRSGKLTGVYLSGYARAWSVASDEKTERKGTVASIQNDVLKFKTSSNTYTLQTRYADGDIKIGSTETASKKLLTRFANDPAIELYAEIVADGSNKILEVDARLTAARGKLVELDREDKIIKIETPDGGEYKLKTTIKPKLKDEDDDTFTLDDVATAKYAGEPIKLGFNSSGVVNEIALENGPNSTNGSVRVKGIATAADDGLKLEGSSKTYTWLSNKKTNLRVYGSPTESLDTVKKMIEDDKVKVYVEASLDDDNRVEKLTVYVREAAGELTSCDESYVRIKTASGNKFSFALPAKLKSCNVKGLNQKNLKDGDADNRGYHVKLTFGTDGVVSNIANS</sequence>
<name>A0A401LDK5_9FIRM</name>
<evidence type="ECO:0000259" key="3">
    <source>
        <dbReference type="PROSITE" id="PS51272"/>
    </source>
</evidence>
<dbReference type="PROSITE" id="PS51272">
    <property type="entry name" value="SLH"/>
    <property type="match status" value="2"/>
</dbReference>
<evidence type="ECO:0000256" key="2">
    <source>
        <dbReference type="SAM" id="SignalP"/>
    </source>
</evidence>